<feature type="transmembrane region" description="Helical" evidence="1">
    <location>
        <begin position="160"/>
        <end position="183"/>
    </location>
</feature>
<name>A0ABM1RAU6_CAMSA</name>
<protein>
    <submittedName>
        <fullName evidence="4">Uncharacterized protein LOC104766754 isoform X1</fullName>
    </submittedName>
</protein>
<feature type="transmembrane region" description="Helical" evidence="1">
    <location>
        <begin position="83"/>
        <end position="106"/>
    </location>
</feature>
<sequence>MILGRWVSFSCGTTPVANVSNRRHSEFRGLSSTSTPCRPSLRCSCLESKEATQQIEQLGNEQGGFSVLASEIPWEDNSIWSTFALYMFSLHIPLSFGGLSIVANILHLQVLHPQAQVLSLVALQMVELAGTVLLLRATARPQFKSINFLKGNNDSREGRNWVVGSALGLGCLVGFIFVTSLVADQLFGSKAAHESELENIMLSGDVSRSGCFALYCVVAPILEETVYRRFLLTSLASRMEWWKALVISSGVFAAAHLSGEDFVQLFGIGCVLGTCYSWSGNLASSVLVHSLYNALTLVPYVVATHVQMT</sequence>
<feature type="domain" description="CAAX prenyl protease 2/Lysostaphin resistance protein A-like" evidence="2">
    <location>
        <begin position="212"/>
        <end position="295"/>
    </location>
</feature>
<proteinExistence type="predicted"/>
<keyword evidence="1" id="KW-0812">Transmembrane</keyword>
<dbReference type="InterPro" id="IPR003675">
    <property type="entry name" value="Rce1/LyrA-like_dom"/>
</dbReference>
<feature type="transmembrane region" description="Helical" evidence="1">
    <location>
        <begin position="118"/>
        <end position="139"/>
    </location>
</feature>
<dbReference type="GeneID" id="104766754"/>
<evidence type="ECO:0000313" key="3">
    <source>
        <dbReference type="Proteomes" id="UP000694864"/>
    </source>
</evidence>
<reference evidence="3" key="1">
    <citation type="journal article" date="2014" name="Nat. Commun.">
        <title>The emerging biofuel crop Camelina sativa retains a highly undifferentiated hexaploid genome structure.</title>
        <authorList>
            <person name="Kagale S."/>
            <person name="Koh C."/>
            <person name="Nixon J."/>
            <person name="Bollina V."/>
            <person name="Clarke W.E."/>
            <person name="Tuteja R."/>
            <person name="Spillane C."/>
            <person name="Robinson S.J."/>
            <person name="Links M.G."/>
            <person name="Clarke C."/>
            <person name="Higgins E.E."/>
            <person name="Huebert T."/>
            <person name="Sharpe A.G."/>
            <person name="Parkin I.A."/>
        </authorList>
    </citation>
    <scope>NUCLEOTIDE SEQUENCE [LARGE SCALE GENOMIC DNA]</scope>
    <source>
        <strain evidence="3">cv. DH55</strain>
    </source>
</reference>
<accession>A0ABM1RAU6</accession>
<dbReference type="PANTHER" id="PTHR43592:SF4">
    <property type="entry name" value="CAAX AMINO TERMINAL PROTEASE FAMILY PROTEIN"/>
    <property type="match status" value="1"/>
</dbReference>
<evidence type="ECO:0000259" key="2">
    <source>
        <dbReference type="Pfam" id="PF02517"/>
    </source>
</evidence>
<dbReference type="RefSeq" id="XP_019096134.1">
    <property type="nucleotide sequence ID" value="XM_019240589.1"/>
</dbReference>
<gene>
    <name evidence="4" type="primary">LOC104766754</name>
</gene>
<reference evidence="4" key="2">
    <citation type="submission" date="2025-08" db="UniProtKB">
        <authorList>
            <consortium name="RefSeq"/>
        </authorList>
    </citation>
    <scope>IDENTIFICATION</scope>
    <source>
        <tissue evidence="4">Leaf</tissue>
    </source>
</reference>
<dbReference type="PANTHER" id="PTHR43592">
    <property type="entry name" value="CAAX AMINO TERMINAL PROTEASE"/>
    <property type="match status" value="1"/>
</dbReference>
<dbReference type="Pfam" id="PF02517">
    <property type="entry name" value="Rce1-like"/>
    <property type="match status" value="1"/>
</dbReference>
<keyword evidence="3" id="KW-1185">Reference proteome</keyword>
<organism evidence="3 4">
    <name type="scientific">Camelina sativa</name>
    <name type="common">False flax</name>
    <name type="synonym">Myagrum sativum</name>
    <dbReference type="NCBI Taxonomy" id="90675"/>
    <lineage>
        <taxon>Eukaryota</taxon>
        <taxon>Viridiplantae</taxon>
        <taxon>Streptophyta</taxon>
        <taxon>Embryophyta</taxon>
        <taxon>Tracheophyta</taxon>
        <taxon>Spermatophyta</taxon>
        <taxon>Magnoliopsida</taxon>
        <taxon>eudicotyledons</taxon>
        <taxon>Gunneridae</taxon>
        <taxon>Pentapetalae</taxon>
        <taxon>rosids</taxon>
        <taxon>malvids</taxon>
        <taxon>Brassicales</taxon>
        <taxon>Brassicaceae</taxon>
        <taxon>Camelineae</taxon>
        <taxon>Camelina</taxon>
    </lineage>
</organism>
<keyword evidence="1" id="KW-1133">Transmembrane helix</keyword>
<evidence type="ECO:0000256" key="1">
    <source>
        <dbReference type="SAM" id="Phobius"/>
    </source>
</evidence>
<evidence type="ECO:0000313" key="4">
    <source>
        <dbReference type="RefSeq" id="XP_019096134.1"/>
    </source>
</evidence>
<dbReference type="Proteomes" id="UP000694864">
    <property type="component" value="Chromosome 19"/>
</dbReference>
<keyword evidence="1" id="KW-0472">Membrane</keyword>